<dbReference type="EMBL" id="BSRZ01000003">
    <property type="protein sequence ID" value="GLW63654.1"/>
    <property type="molecule type" value="Genomic_DNA"/>
</dbReference>
<name>A0A9W6PV58_9ACTN</name>
<keyword evidence="3" id="KW-1185">Reference proteome</keyword>
<organism evidence="2 3">
    <name type="scientific">Actinomadura rubrobrunea</name>
    <dbReference type="NCBI Taxonomy" id="115335"/>
    <lineage>
        <taxon>Bacteria</taxon>
        <taxon>Bacillati</taxon>
        <taxon>Actinomycetota</taxon>
        <taxon>Actinomycetes</taxon>
        <taxon>Streptosporangiales</taxon>
        <taxon>Thermomonosporaceae</taxon>
        <taxon>Actinomadura</taxon>
    </lineage>
</organism>
<protein>
    <submittedName>
        <fullName evidence="2">Uncharacterized protein</fullName>
    </submittedName>
</protein>
<comment type="caution">
    <text evidence="2">The sequence shown here is derived from an EMBL/GenBank/DDBJ whole genome shotgun (WGS) entry which is preliminary data.</text>
</comment>
<feature type="region of interest" description="Disordered" evidence="1">
    <location>
        <begin position="54"/>
        <end position="109"/>
    </location>
</feature>
<evidence type="ECO:0000313" key="3">
    <source>
        <dbReference type="Proteomes" id="UP001165124"/>
    </source>
</evidence>
<dbReference type="Proteomes" id="UP001165124">
    <property type="component" value="Unassembled WGS sequence"/>
</dbReference>
<sequence>MRDSPRTTARVAAGAAGTARRARGITCVTSAPVRAVPKGDLIDLVSLGALVGDGGERHDLAQTGDGEAVGEGTVGPGGVAAAPGVAGQPPADLDGGREVGRGSRASTGR</sequence>
<dbReference type="AlphaFoldDB" id="A0A9W6PV58"/>
<proteinExistence type="predicted"/>
<evidence type="ECO:0000313" key="2">
    <source>
        <dbReference type="EMBL" id="GLW63654.1"/>
    </source>
</evidence>
<accession>A0A9W6PV58</accession>
<evidence type="ECO:0000256" key="1">
    <source>
        <dbReference type="SAM" id="MobiDB-lite"/>
    </source>
</evidence>
<gene>
    <name evidence="2" type="ORF">Arub01_18980</name>
</gene>
<feature type="compositionally biased region" description="Low complexity" evidence="1">
    <location>
        <begin position="79"/>
        <end position="91"/>
    </location>
</feature>
<reference evidence="2" key="1">
    <citation type="submission" date="2023-02" db="EMBL/GenBank/DDBJ databases">
        <title>Actinomadura rubrobrunea NBRC 14622.</title>
        <authorList>
            <person name="Ichikawa N."/>
            <person name="Sato H."/>
            <person name="Tonouchi N."/>
        </authorList>
    </citation>
    <scope>NUCLEOTIDE SEQUENCE</scope>
    <source>
        <strain evidence="2">NBRC 14622</strain>
    </source>
</reference>
<feature type="compositionally biased region" description="Gly residues" evidence="1">
    <location>
        <begin position="67"/>
        <end position="78"/>
    </location>
</feature>